<dbReference type="PANTHER" id="PTHR23226">
    <property type="entry name" value="ZINC FINGER AND SCAN DOMAIN-CONTAINING"/>
    <property type="match status" value="1"/>
</dbReference>
<sequence length="79" mass="8935">CGKSFTNPSDLNKHQRSHTGERPYPCPACGKRFSQHFKYLADLTVHERSHTGERPFPCGHCGKSFSNKSSLARHTRIHA</sequence>
<evidence type="ECO:0000256" key="6">
    <source>
        <dbReference type="SAM" id="MobiDB-lite"/>
    </source>
</evidence>
<proteinExistence type="predicted"/>
<protein>
    <submittedName>
        <fullName evidence="8">ZN271 protein</fullName>
    </submittedName>
</protein>
<feature type="non-terminal residue" evidence="8">
    <location>
        <position position="79"/>
    </location>
</feature>
<feature type="compositionally biased region" description="Polar residues" evidence="6">
    <location>
        <begin position="1"/>
        <end position="10"/>
    </location>
</feature>
<dbReference type="GO" id="GO:0000981">
    <property type="term" value="F:DNA-binding transcription factor activity, RNA polymerase II-specific"/>
    <property type="evidence" value="ECO:0007669"/>
    <property type="project" value="TreeGrafter"/>
</dbReference>
<comment type="caution">
    <text evidence="8">The sequence shown here is derived from an EMBL/GenBank/DDBJ whole genome shotgun (WGS) entry which is preliminary data.</text>
</comment>
<dbReference type="GO" id="GO:0000978">
    <property type="term" value="F:RNA polymerase II cis-regulatory region sequence-specific DNA binding"/>
    <property type="evidence" value="ECO:0007669"/>
    <property type="project" value="TreeGrafter"/>
</dbReference>
<dbReference type="EMBL" id="VXBQ01014162">
    <property type="protein sequence ID" value="NXO71807.1"/>
    <property type="molecule type" value="Genomic_DNA"/>
</dbReference>
<evidence type="ECO:0000256" key="3">
    <source>
        <dbReference type="ARBA" id="ARBA00022771"/>
    </source>
</evidence>
<dbReference type="AlphaFoldDB" id="A0A7L1UFV6"/>
<dbReference type="InterPro" id="IPR013087">
    <property type="entry name" value="Znf_C2H2_type"/>
</dbReference>
<dbReference type="InterPro" id="IPR036236">
    <property type="entry name" value="Znf_C2H2_sf"/>
</dbReference>
<dbReference type="Pfam" id="PF13465">
    <property type="entry name" value="zf-H2C2_2"/>
    <property type="match status" value="1"/>
</dbReference>
<keyword evidence="4" id="KW-0862">Zinc</keyword>
<feature type="domain" description="C2H2-type" evidence="7">
    <location>
        <begin position="56"/>
        <end position="79"/>
    </location>
</feature>
<name>A0A7L1UFV6_PHANI</name>
<dbReference type="PANTHER" id="PTHR23226:SF419">
    <property type="entry name" value="FI21258P1-RELATED"/>
    <property type="match status" value="1"/>
</dbReference>
<evidence type="ECO:0000256" key="4">
    <source>
        <dbReference type="ARBA" id="ARBA00022833"/>
    </source>
</evidence>
<keyword evidence="2" id="KW-0677">Repeat</keyword>
<dbReference type="Proteomes" id="UP000579685">
    <property type="component" value="Unassembled WGS sequence"/>
</dbReference>
<dbReference type="GO" id="GO:0005634">
    <property type="term" value="C:nucleus"/>
    <property type="evidence" value="ECO:0007669"/>
    <property type="project" value="UniProtKB-ARBA"/>
</dbReference>
<keyword evidence="1" id="KW-0479">Metal-binding</keyword>
<evidence type="ECO:0000256" key="1">
    <source>
        <dbReference type="ARBA" id="ARBA00022723"/>
    </source>
</evidence>
<evidence type="ECO:0000313" key="8">
    <source>
        <dbReference type="EMBL" id="NXO71807.1"/>
    </source>
</evidence>
<dbReference type="FunFam" id="3.30.160.60:FF:000340">
    <property type="entry name" value="zinc finger protein 473 isoform X1"/>
    <property type="match status" value="1"/>
</dbReference>
<feature type="domain" description="C2H2-type" evidence="7">
    <location>
        <begin position="1"/>
        <end position="23"/>
    </location>
</feature>
<keyword evidence="9" id="KW-1185">Reference proteome</keyword>
<gene>
    <name evidence="8" type="primary">Znf271</name>
    <name evidence="8" type="ORF">PHANIT_R10858</name>
</gene>
<dbReference type="PROSITE" id="PS00028">
    <property type="entry name" value="ZINC_FINGER_C2H2_1"/>
    <property type="match status" value="1"/>
</dbReference>
<evidence type="ECO:0000259" key="7">
    <source>
        <dbReference type="PROSITE" id="PS50157"/>
    </source>
</evidence>
<evidence type="ECO:0000256" key="5">
    <source>
        <dbReference type="PROSITE-ProRule" id="PRU00042"/>
    </source>
</evidence>
<dbReference type="Pfam" id="PF00096">
    <property type="entry name" value="zf-C2H2"/>
    <property type="match status" value="1"/>
</dbReference>
<organism evidence="8 9">
    <name type="scientific">Phainopepla nitens</name>
    <name type="common">Phainopepla</name>
    <dbReference type="NCBI Taxonomy" id="161653"/>
    <lineage>
        <taxon>Eukaryota</taxon>
        <taxon>Metazoa</taxon>
        <taxon>Chordata</taxon>
        <taxon>Craniata</taxon>
        <taxon>Vertebrata</taxon>
        <taxon>Euteleostomi</taxon>
        <taxon>Archelosauria</taxon>
        <taxon>Archosauria</taxon>
        <taxon>Dinosauria</taxon>
        <taxon>Saurischia</taxon>
        <taxon>Theropoda</taxon>
        <taxon>Coelurosauria</taxon>
        <taxon>Aves</taxon>
        <taxon>Neognathae</taxon>
        <taxon>Neoaves</taxon>
        <taxon>Telluraves</taxon>
        <taxon>Australaves</taxon>
        <taxon>Passeriformes</taxon>
        <taxon>Bombycillidae</taxon>
        <taxon>Phainopepla</taxon>
    </lineage>
</organism>
<dbReference type="GO" id="GO:0008270">
    <property type="term" value="F:zinc ion binding"/>
    <property type="evidence" value="ECO:0007669"/>
    <property type="project" value="UniProtKB-KW"/>
</dbReference>
<dbReference type="FunFam" id="3.30.160.60:FF:000912">
    <property type="entry name" value="Zinc finger protein 660"/>
    <property type="match status" value="1"/>
</dbReference>
<dbReference type="SMART" id="SM00355">
    <property type="entry name" value="ZnF_C2H2"/>
    <property type="match status" value="3"/>
</dbReference>
<evidence type="ECO:0000256" key="2">
    <source>
        <dbReference type="ARBA" id="ARBA00022737"/>
    </source>
</evidence>
<accession>A0A7L1UFV6</accession>
<dbReference type="PROSITE" id="PS50157">
    <property type="entry name" value="ZINC_FINGER_C2H2_2"/>
    <property type="match status" value="3"/>
</dbReference>
<dbReference type="FunFam" id="3.30.160.60:FF:002343">
    <property type="entry name" value="Zinc finger protein 33A"/>
    <property type="match status" value="1"/>
</dbReference>
<dbReference type="Gene3D" id="3.30.160.60">
    <property type="entry name" value="Classic Zinc Finger"/>
    <property type="match status" value="3"/>
</dbReference>
<reference evidence="8 9" key="1">
    <citation type="submission" date="2019-09" db="EMBL/GenBank/DDBJ databases">
        <title>Bird 10,000 Genomes (B10K) Project - Family phase.</title>
        <authorList>
            <person name="Zhang G."/>
        </authorList>
    </citation>
    <scope>NUCLEOTIDE SEQUENCE [LARGE SCALE GENOMIC DNA]</scope>
    <source>
        <strain evidence="8">B10K-DU-002-32</strain>
        <tissue evidence="8">Muscle</tissue>
    </source>
</reference>
<feature type="region of interest" description="Disordered" evidence="6">
    <location>
        <begin position="1"/>
        <end position="23"/>
    </location>
</feature>
<keyword evidence="3 5" id="KW-0863">Zinc-finger</keyword>
<feature type="domain" description="C2H2-type" evidence="7">
    <location>
        <begin position="24"/>
        <end position="55"/>
    </location>
</feature>
<dbReference type="SUPFAM" id="SSF57667">
    <property type="entry name" value="beta-beta-alpha zinc fingers"/>
    <property type="match status" value="2"/>
</dbReference>
<evidence type="ECO:0000313" key="9">
    <source>
        <dbReference type="Proteomes" id="UP000579685"/>
    </source>
</evidence>
<feature type="non-terminal residue" evidence="8">
    <location>
        <position position="1"/>
    </location>
</feature>